<sequence>MGYPLEQATRGRGWCRAVLASMGVVLLGSLTTLDAQEPVLLPAVTDQPQVESESNIQWELQRLQQQIDELRAGAVTPVVCSPDPIAKPKFPSVRVTGLIQTDALWFDQDEANRTTLGAGDPVRGDIQDGADFRRARLAATGQAWDNVSYMLEMDFGFPGRPSFMDVWLDIDDVVGSNNLRIGQFRQPFGMDGLTSVREMTFLERGLPFAFLPFRQIGATLYGCDSDEVMTWAVSGFRYPTDFNGGNIGDNGGYGMAARLTGLLMNNGPGRGLVHLGGGYSFVDPSNDSFQYRSQPEVGIFETGGGVPAAAPTFVPPFVDTGIFQANNSNLFNVEFATALGSFYSQSEFYFVVVDRPGQSTVGFTGAYSQVGYFLTGESRTYNSKGGVFGRVKPNHSVGRGGGLGAWEVAGRWSYLDLTDDDILGGTLNDLTAGLNWYINPFTKFQFNYIYAMLDNPIYGDSEAGIFAMRAQVDF</sequence>
<dbReference type="Proteomes" id="UP000319557">
    <property type="component" value="Chromosome"/>
</dbReference>
<gene>
    <name evidence="1" type="primary">oprP</name>
    <name evidence="1" type="ORF">EC9_05830</name>
</gene>
<dbReference type="InterPro" id="IPR010870">
    <property type="entry name" value="Porin_O/P"/>
</dbReference>
<dbReference type="KEGG" id="ruv:EC9_05830"/>
<evidence type="ECO:0000313" key="1">
    <source>
        <dbReference type="EMBL" id="QDS86421.1"/>
    </source>
</evidence>
<evidence type="ECO:0000313" key="2">
    <source>
        <dbReference type="Proteomes" id="UP000319557"/>
    </source>
</evidence>
<dbReference type="EMBL" id="CP036261">
    <property type="protein sequence ID" value="QDS86421.1"/>
    <property type="molecule type" value="Genomic_DNA"/>
</dbReference>
<protein>
    <submittedName>
        <fullName evidence="1">Porin P</fullName>
    </submittedName>
</protein>
<name>A0A517LUX5_9BACT</name>
<proteinExistence type="predicted"/>
<dbReference type="OrthoDB" id="9807854at2"/>
<dbReference type="Gene3D" id="2.40.160.10">
    <property type="entry name" value="Porin"/>
    <property type="match status" value="1"/>
</dbReference>
<dbReference type="Pfam" id="PF07396">
    <property type="entry name" value="Porin_O_P"/>
    <property type="match status" value="1"/>
</dbReference>
<dbReference type="InterPro" id="IPR023614">
    <property type="entry name" value="Porin_dom_sf"/>
</dbReference>
<accession>A0A517LUX5</accession>
<dbReference type="AlphaFoldDB" id="A0A517LUX5"/>
<reference evidence="1 2" key="1">
    <citation type="submission" date="2019-02" db="EMBL/GenBank/DDBJ databases">
        <title>Deep-cultivation of Planctomycetes and their phenomic and genomic characterization uncovers novel biology.</title>
        <authorList>
            <person name="Wiegand S."/>
            <person name="Jogler M."/>
            <person name="Boedeker C."/>
            <person name="Pinto D."/>
            <person name="Vollmers J."/>
            <person name="Rivas-Marin E."/>
            <person name="Kohn T."/>
            <person name="Peeters S.H."/>
            <person name="Heuer A."/>
            <person name="Rast P."/>
            <person name="Oberbeckmann S."/>
            <person name="Bunk B."/>
            <person name="Jeske O."/>
            <person name="Meyerdierks A."/>
            <person name="Storesund J.E."/>
            <person name="Kallscheuer N."/>
            <person name="Luecker S."/>
            <person name="Lage O.M."/>
            <person name="Pohl T."/>
            <person name="Merkel B.J."/>
            <person name="Hornburger P."/>
            <person name="Mueller R.-W."/>
            <person name="Bruemmer F."/>
            <person name="Labrenz M."/>
            <person name="Spormann A.M."/>
            <person name="Op den Camp H."/>
            <person name="Overmann J."/>
            <person name="Amann R."/>
            <person name="Jetten M.S.M."/>
            <person name="Mascher T."/>
            <person name="Medema M.H."/>
            <person name="Devos D.P."/>
            <person name="Kaster A.-K."/>
            <person name="Ovreas L."/>
            <person name="Rohde M."/>
            <person name="Galperin M.Y."/>
            <person name="Jogler C."/>
        </authorList>
    </citation>
    <scope>NUCLEOTIDE SEQUENCE [LARGE SCALE GENOMIC DNA]</scope>
    <source>
        <strain evidence="1 2">EC9</strain>
    </source>
</reference>
<dbReference type="RefSeq" id="WP_145342164.1">
    <property type="nucleotide sequence ID" value="NZ_CP036261.1"/>
</dbReference>
<keyword evidence="2" id="KW-1185">Reference proteome</keyword>
<organism evidence="1 2">
    <name type="scientific">Rosistilla ulvae</name>
    <dbReference type="NCBI Taxonomy" id="1930277"/>
    <lineage>
        <taxon>Bacteria</taxon>
        <taxon>Pseudomonadati</taxon>
        <taxon>Planctomycetota</taxon>
        <taxon>Planctomycetia</taxon>
        <taxon>Pirellulales</taxon>
        <taxon>Pirellulaceae</taxon>
        <taxon>Rosistilla</taxon>
    </lineage>
</organism>